<keyword evidence="2" id="KW-1185">Reference proteome</keyword>
<proteinExistence type="predicted"/>
<comment type="caution">
    <text evidence="1">The sequence shown here is derived from an EMBL/GenBank/DDBJ whole genome shotgun (WGS) entry which is preliminary data.</text>
</comment>
<dbReference type="PATRIC" id="fig|1121022.4.peg.4667"/>
<evidence type="ECO:0000313" key="2">
    <source>
        <dbReference type="Proteomes" id="UP000017837"/>
    </source>
</evidence>
<accession>V4P1H8</accession>
<sequence length="83" mass="9171">MQTKTYAKRELSLYLAFTAYPFCSDFDVVFSCRILCVALISPRCFDGGLLFGLVGVHVWRFGIVPADPVALIVNLCLVLIALV</sequence>
<protein>
    <submittedName>
        <fullName evidence="1">Uncharacterized protein</fullName>
    </submittedName>
</protein>
<dbReference type="EMBL" id="AWGB01000106">
    <property type="protein sequence ID" value="ESQ79165.1"/>
    <property type="molecule type" value="Genomic_DNA"/>
</dbReference>
<dbReference type="Proteomes" id="UP000017837">
    <property type="component" value="Unassembled WGS sequence"/>
</dbReference>
<reference evidence="1 2" key="1">
    <citation type="journal article" date="2014" name="Nature">
        <title>Sequential evolution of bacterial morphology by co-option of a developmental regulator.</title>
        <authorList>
            <person name="Jiang C."/>
            <person name="Brown P.J."/>
            <person name="Ducret A."/>
            <person name="Brun Y.V."/>
        </authorList>
    </citation>
    <scope>NUCLEOTIDE SEQUENCE [LARGE SCALE GENOMIC DNA]</scope>
    <source>
        <strain evidence="1 2">DSM 16100</strain>
    </source>
</reference>
<name>V4P1H8_9CAUL</name>
<organism evidence="1 2">
    <name type="scientific">Asticcacaulis benevestitus DSM 16100 = ATCC BAA-896</name>
    <dbReference type="NCBI Taxonomy" id="1121022"/>
    <lineage>
        <taxon>Bacteria</taxon>
        <taxon>Pseudomonadati</taxon>
        <taxon>Pseudomonadota</taxon>
        <taxon>Alphaproteobacteria</taxon>
        <taxon>Caulobacterales</taxon>
        <taxon>Caulobacteraceae</taxon>
        <taxon>Asticcacaulis</taxon>
    </lineage>
</organism>
<gene>
    <name evidence="1" type="ORF">ABENE_22800</name>
</gene>
<evidence type="ECO:0000313" key="1">
    <source>
        <dbReference type="EMBL" id="ESQ79165.1"/>
    </source>
</evidence>
<dbReference type="AlphaFoldDB" id="V4P1H8"/>